<dbReference type="PATRIC" id="fig|584657.3.peg.3284"/>
<evidence type="ECO:0000313" key="3">
    <source>
        <dbReference type="EMBL" id="EWT04842.1"/>
    </source>
</evidence>
<evidence type="ECO:0000313" key="4">
    <source>
        <dbReference type="Proteomes" id="UP000019494"/>
    </source>
</evidence>
<dbReference type="RefSeq" id="WP_338033653.1">
    <property type="nucleotide sequence ID" value="NZ_AWQS01000178.1"/>
</dbReference>
<evidence type="ECO:0000259" key="2">
    <source>
        <dbReference type="Pfam" id="PF01593"/>
    </source>
</evidence>
<comment type="caution">
    <text evidence="3">The sequence shown here is derived from an EMBL/GenBank/DDBJ whole genome shotgun (WGS) entry which is preliminary data.</text>
</comment>
<dbReference type="SUPFAM" id="SSF51905">
    <property type="entry name" value="FAD/NAD(P)-binding domain"/>
    <property type="match status" value="1"/>
</dbReference>
<reference evidence="4" key="1">
    <citation type="submission" date="2013-08" db="EMBL/GenBank/DDBJ databases">
        <title>Intrasporangium oryzae NRRL B-24470.</title>
        <authorList>
            <person name="Liu H."/>
            <person name="Wang G."/>
        </authorList>
    </citation>
    <scope>NUCLEOTIDE SEQUENCE [LARGE SCALE GENOMIC DNA]</scope>
    <source>
        <strain evidence="4">Q5-1</strain>
    </source>
</reference>
<dbReference type="Proteomes" id="UP000019494">
    <property type="component" value="Unassembled WGS sequence"/>
</dbReference>
<evidence type="ECO:0000256" key="1">
    <source>
        <dbReference type="SAM" id="MobiDB-lite"/>
    </source>
</evidence>
<feature type="region of interest" description="Disordered" evidence="1">
    <location>
        <begin position="191"/>
        <end position="211"/>
    </location>
</feature>
<feature type="non-terminal residue" evidence="3">
    <location>
        <position position="1"/>
    </location>
</feature>
<keyword evidence="4" id="KW-1185">Reference proteome</keyword>
<sequence>GDAPWRSRLAGLRSAPPFAVWRLWLDRRPTLDPPPFLGTTGYGPLDNVSFIDRMEPHAWSWAAGTGGCVVELHAYALPEGVDEARLRHELRAQLARIHPELADARVVHDEWLLRHDCPLAGTDSWGDRPGVVTPDPRVVLAGDGVRCEHPVALMERAATTGWLAANVLLQRRGLPGHDVWTVPVQGRGRRLAHAARGRLTHAARRRLGPGA</sequence>
<dbReference type="InterPro" id="IPR002937">
    <property type="entry name" value="Amino_oxidase"/>
</dbReference>
<feature type="domain" description="Amine oxidase" evidence="2">
    <location>
        <begin position="8"/>
        <end position="169"/>
    </location>
</feature>
<dbReference type="Pfam" id="PF01593">
    <property type="entry name" value="Amino_oxidase"/>
    <property type="match status" value="1"/>
</dbReference>
<name>W9GI47_9MICO</name>
<proteinExistence type="predicted"/>
<dbReference type="GO" id="GO:0016491">
    <property type="term" value="F:oxidoreductase activity"/>
    <property type="evidence" value="ECO:0007669"/>
    <property type="project" value="InterPro"/>
</dbReference>
<dbReference type="InterPro" id="IPR036188">
    <property type="entry name" value="FAD/NAD-bd_sf"/>
</dbReference>
<organism evidence="3 4">
    <name type="scientific">Intrasporangium chromatireducens Q5-1</name>
    <dbReference type="NCBI Taxonomy" id="584657"/>
    <lineage>
        <taxon>Bacteria</taxon>
        <taxon>Bacillati</taxon>
        <taxon>Actinomycetota</taxon>
        <taxon>Actinomycetes</taxon>
        <taxon>Micrococcales</taxon>
        <taxon>Intrasporangiaceae</taxon>
        <taxon>Intrasporangium</taxon>
    </lineage>
</organism>
<gene>
    <name evidence="3" type="ORF">N864_09610</name>
</gene>
<accession>W9GI47</accession>
<protein>
    <submittedName>
        <fullName evidence="3">Isorenieratene synthase</fullName>
    </submittedName>
</protein>
<dbReference type="AlphaFoldDB" id="W9GI47"/>
<dbReference type="EMBL" id="AWQS01000178">
    <property type="protein sequence ID" value="EWT04842.1"/>
    <property type="molecule type" value="Genomic_DNA"/>
</dbReference>